<proteinExistence type="predicted"/>
<comment type="caution">
    <text evidence="1">The sequence shown here is derived from an EMBL/GenBank/DDBJ whole genome shotgun (WGS) entry which is preliminary data.</text>
</comment>
<keyword evidence="3" id="KW-1185">Reference proteome</keyword>
<dbReference type="RefSeq" id="WP_213349793.1">
    <property type="nucleotide sequence ID" value="NZ_JAEDAM010000078.1"/>
</dbReference>
<sequence>MLNFKIKCDVEKDKISFKKFLFEKKHIHKRGHVRKSIFFCYYSLANIENISQAEGEKLVDNFLEQKYFEYKYKIDDIIKKWKKLFNGNKQKIVEGFCKTMDYQINNETVHIYPSFLPSSTFGSDIIKFSIVTEVFKNQENNYLDIFLHEYCHIIREKQIKNVYSKIGELSDVGHDYLKEIIAPVIVRDSFWDGIRQGENIKYANTRQQLLNISVDGKSINLVDCFEKNYIDSKREGLSFEQISINFVKIFNKIQNQIEEKHKIWSQVGFNLANRAELKKVLEKNGYMKDIIL</sequence>
<evidence type="ECO:0008006" key="4">
    <source>
        <dbReference type="Google" id="ProtNLM"/>
    </source>
</evidence>
<evidence type="ECO:0000313" key="2">
    <source>
        <dbReference type="EMBL" id="MBS8122364.1"/>
    </source>
</evidence>
<evidence type="ECO:0000313" key="3">
    <source>
        <dbReference type="Proteomes" id="UP000680365"/>
    </source>
</evidence>
<evidence type="ECO:0000313" key="1">
    <source>
        <dbReference type="EMBL" id="MBS8122359.1"/>
    </source>
</evidence>
<gene>
    <name evidence="1" type="ORF">VAMP_339n26</name>
    <name evidence="2" type="ORF">VAMP_339n90</name>
</gene>
<reference evidence="1" key="1">
    <citation type="submission" date="2020-12" db="EMBL/GenBank/DDBJ databases">
        <authorList>
            <person name="Moreira D."/>
            <person name="Zivanovic Y."/>
            <person name="Lopez-Archilla A.I."/>
            <person name="Iniesto M."/>
            <person name="Lopez-Garcia P."/>
        </authorList>
    </citation>
    <scope>NUCLEOTIDE SEQUENCE</scope>
    <source>
        <strain evidence="1">Chiprana</strain>
    </source>
</reference>
<dbReference type="EMBL" id="JAEDAM010000078">
    <property type="protein sequence ID" value="MBS8122364.1"/>
    <property type="molecule type" value="Genomic_DNA"/>
</dbReference>
<accession>A0ABS5QQ10</accession>
<dbReference type="EMBL" id="JAEDAM010000078">
    <property type="protein sequence ID" value="MBS8122359.1"/>
    <property type="molecule type" value="Genomic_DNA"/>
</dbReference>
<protein>
    <recommendedName>
        <fullName evidence="4">DUF2268 domain-containing protein</fullName>
    </recommendedName>
</protein>
<reference evidence="1 3" key="2">
    <citation type="journal article" date="2021" name="Nat. Commun.">
        <title>Reductive evolution and unique predatory mode in the CPR bacterium Vampirococcus lugosii.</title>
        <authorList>
            <person name="Moreira D."/>
            <person name="Zivanovic Y."/>
            <person name="Lopez-Archilla A.I."/>
            <person name="Iniesto M."/>
            <person name="Lopez-Garcia P."/>
        </authorList>
    </citation>
    <scope>NUCLEOTIDE SEQUENCE [LARGE SCALE GENOMIC DNA]</scope>
    <source>
        <strain evidence="1">Chiprana</strain>
    </source>
</reference>
<name>A0ABS5QQ10_9BACT</name>
<dbReference type="Proteomes" id="UP000680365">
    <property type="component" value="Unassembled WGS sequence"/>
</dbReference>
<organism evidence="1 3">
    <name type="scientific">Candidatus Vampirococcus lugosii</name>
    <dbReference type="NCBI Taxonomy" id="2789015"/>
    <lineage>
        <taxon>Bacteria</taxon>
        <taxon>Candidatus Absconditibacteriota</taxon>
        <taxon>Vampirococcus</taxon>
    </lineage>
</organism>